<sequence>MKSTTRLDSVVFHLTPTRTRCDLVIIANGKTEKIVSGLLNPFLAHLKAAQEQMAKGGYSISLEPNCGSDATWFTKGTVERFVRFVSTPEVLERVKTIESEILQIEEAIAIQSNENLGLSTVEDYQTRSVESIGGSKPVSDADAAKAIVLYQPGTQPPDSNGSTTQEENSKVKLLKVLETRKTVLQKEQGMAFARAVAAGFDIDHMAPLISFAECFGATRLMEACISFMELWKGKQESGQWLEIDAAEAMSSRSDLSSMNASGILFPSEIKKQKEFGEAWPESHGELGLESNGKANGADSDMSSHPNRDKKPLMDPQLPLGHHEYFQGQFQHPMFPQWPIHSPPGAPPVFQGYHMQAMPYYPSYPGNGPFFPPPYPPPVEDSRFNDTRRMGQKRHSMDSKDSNTESEREMGAYNKKSPDGSELEKEGSRFREPRRKAGRSDKRKSGMVVIRNINYVTSNRQNSSGSESHSSSDPETDEEPEDLHVDAPDVKHNNNTRTSKSKGSHTNSNDTWDSYDKDGIVYGQGADGGHWQAFQNCLLRDDNENSRGVNEGMFAMEKESKVRRRKNTDGDPIIPHGQDSGEVQEGRSFEFDTVSAKLTRMLKLENEELVLSKGELPGGGSREGQVDVQLTEIEGGRRVHRRISEDDFMIYGRENHSGVTNFLSDPLSGNGFGHAANNSDRNSSHNVTDESFIIPLRANSVDQVGTDNRIAMDIGSEQLSALQKTEDSSGRIRHQLSYEPDDLSLMPERGTEKETIGYDPAMDYEMQLHNEVKVTNRNKEENVTKVGSKKPDKDKKSKVIRDGLEKRKIDPAMRKGKPSKLSPLTEAQARADRLRAFKADLQKVKKEKEEEEAQRLEALKRERQKRIAARGSSGPASSPLSSQQSRSRLPMKLSPSAQKSKFSDSDPAPVSPLQRLPIRTASVGSSDSQKTTKISRSSSGPLGRNGLSQSLSSLPVQKKEIDGSTPESKATTMRTRRLSDHKTSNSNHISAVKLRSAEPVSKPKLSNEPEIKKISAIMTLDRTKAATLPELKIRTSKGPSDIGQNKSAAKVTQKANVNRSSVSSEDTKLSNDKTVHRSIGDENPVIEKTVVMLEPEVPPIPVAHSSEGRMEMTKGPSDKDKTGAKTQVVSEYAAIHASVSPLNRDASDCHLDEKPDFPEVTKDYGIEELPKASSISIAEKPYEAPYARVSSLEDPCTTNFEFIKAPATISVMGATSTETTKVHVSDSTVLNSSEKISEALEKPRKKESRGFRRLLMLGRKNHSSAAAECNMESDQLSVDGSEAEHYPTTASSDEANMLKNLISQDETPKAVTTPQKVSRSFSLLSPFRSKNSEKKLTT</sequence>
<feature type="region of interest" description="Disordered" evidence="1">
    <location>
        <begin position="1034"/>
        <end position="1074"/>
    </location>
</feature>
<keyword evidence="3" id="KW-1185">Reference proteome</keyword>
<accession>A0A9Q0KCD6</accession>
<gene>
    <name evidence="2" type="ORF">NE237_014583</name>
</gene>
<feature type="compositionally biased region" description="Basic and acidic residues" evidence="1">
    <location>
        <begin position="1064"/>
        <end position="1074"/>
    </location>
</feature>
<dbReference type="PANTHER" id="PTHR31008:SF2">
    <property type="entry name" value="COP1-INTERACTING PROTEIN-LIKE PROTEIN"/>
    <property type="match status" value="1"/>
</dbReference>
<evidence type="ECO:0000256" key="1">
    <source>
        <dbReference type="SAM" id="MobiDB-lite"/>
    </source>
</evidence>
<protein>
    <recommendedName>
        <fullName evidence="4">COP1-interacting protein 7</fullName>
    </recommendedName>
</protein>
<dbReference type="Proteomes" id="UP001141806">
    <property type="component" value="Unassembled WGS sequence"/>
</dbReference>
<feature type="compositionally biased region" description="Basic and acidic residues" evidence="1">
    <location>
        <begin position="481"/>
        <end position="491"/>
    </location>
</feature>
<feature type="compositionally biased region" description="Basic and acidic residues" evidence="1">
    <location>
        <begin position="1105"/>
        <end position="1122"/>
    </location>
</feature>
<feature type="compositionally biased region" description="Low complexity" evidence="1">
    <location>
        <begin position="868"/>
        <end position="889"/>
    </location>
</feature>
<feature type="compositionally biased region" description="Basic and acidic residues" evidence="1">
    <location>
        <begin position="379"/>
        <end position="430"/>
    </location>
</feature>
<evidence type="ECO:0000313" key="3">
    <source>
        <dbReference type="Proteomes" id="UP001141806"/>
    </source>
</evidence>
<dbReference type="OrthoDB" id="1928292at2759"/>
<dbReference type="EMBL" id="JAMYWD010000006">
    <property type="protein sequence ID" value="KAJ4967882.1"/>
    <property type="molecule type" value="Genomic_DNA"/>
</dbReference>
<feature type="region of interest" description="Disordered" evidence="1">
    <location>
        <begin position="553"/>
        <end position="582"/>
    </location>
</feature>
<name>A0A9Q0KCD6_9MAGN</name>
<feature type="compositionally biased region" description="Low complexity" evidence="1">
    <location>
        <begin position="1317"/>
        <end position="1328"/>
    </location>
</feature>
<feature type="compositionally biased region" description="Low complexity" evidence="1">
    <location>
        <begin position="462"/>
        <end position="472"/>
    </location>
</feature>
<feature type="compositionally biased region" description="Polar residues" evidence="1">
    <location>
        <begin position="1300"/>
        <end position="1316"/>
    </location>
</feature>
<feature type="region of interest" description="Disordered" evidence="1">
    <location>
        <begin position="862"/>
        <end position="1004"/>
    </location>
</feature>
<organism evidence="2 3">
    <name type="scientific">Protea cynaroides</name>
    <dbReference type="NCBI Taxonomy" id="273540"/>
    <lineage>
        <taxon>Eukaryota</taxon>
        <taxon>Viridiplantae</taxon>
        <taxon>Streptophyta</taxon>
        <taxon>Embryophyta</taxon>
        <taxon>Tracheophyta</taxon>
        <taxon>Spermatophyta</taxon>
        <taxon>Magnoliopsida</taxon>
        <taxon>Proteales</taxon>
        <taxon>Proteaceae</taxon>
        <taxon>Protea</taxon>
    </lineage>
</organism>
<feature type="region of interest" description="Disordered" evidence="1">
    <location>
        <begin position="774"/>
        <end position="825"/>
    </location>
</feature>
<feature type="compositionally biased region" description="Polar residues" evidence="1">
    <location>
        <begin position="921"/>
        <end position="954"/>
    </location>
</feature>
<feature type="region of interest" description="Disordered" evidence="1">
    <location>
        <begin position="1098"/>
        <end position="1122"/>
    </location>
</feature>
<comment type="caution">
    <text evidence="2">The sequence shown here is derived from an EMBL/GenBank/DDBJ whole genome shotgun (WGS) entry which is preliminary data.</text>
</comment>
<dbReference type="PANTHER" id="PTHR31008">
    <property type="entry name" value="COP1-INTERACTING PROTEIN-RELATED"/>
    <property type="match status" value="1"/>
</dbReference>
<proteinExistence type="predicted"/>
<feature type="compositionally biased region" description="Polar residues" evidence="1">
    <location>
        <begin position="1052"/>
        <end position="1063"/>
    </location>
</feature>
<evidence type="ECO:0008006" key="4">
    <source>
        <dbReference type="Google" id="ProtNLM"/>
    </source>
</evidence>
<reference evidence="2" key="1">
    <citation type="journal article" date="2023" name="Plant J.">
        <title>The genome of the king protea, Protea cynaroides.</title>
        <authorList>
            <person name="Chang J."/>
            <person name="Duong T.A."/>
            <person name="Schoeman C."/>
            <person name="Ma X."/>
            <person name="Roodt D."/>
            <person name="Barker N."/>
            <person name="Li Z."/>
            <person name="Van de Peer Y."/>
            <person name="Mizrachi E."/>
        </authorList>
    </citation>
    <scope>NUCLEOTIDE SEQUENCE</scope>
    <source>
        <tissue evidence="2">Young leaves</tissue>
    </source>
</reference>
<feature type="compositionally biased region" description="Basic and acidic residues" evidence="1">
    <location>
        <begin position="774"/>
        <end position="812"/>
    </location>
</feature>
<feature type="region of interest" description="Disordered" evidence="1">
    <location>
        <begin position="281"/>
        <end position="319"/>
    </location>
</feature>
<feature type="region of interest" description="Disordered" evidence="1">
    <location>
        <begin position="371"/>
        <end position="525"/>
    </location>
</feature>
<feature type="region of interest" description="Disordered" evidence="1">
    <location>
        <begin position="1264"/>
        <end position="1337"/>
    </location>
</feature>
<evidence type="ECO:0000313" key="2">
    <source>
        <dbReference type="EMBL" id="KAJ4967882.1"/>
    </source>
</evidence>